<feature type="chain" id="PRO_5001644503" description="ABC transmembrane type-1 domain-containing protein" evidence="2">
    <location>
        <begin position="23"/>
        <end position="160"/>
    </location>
</feature>
<dbReference type="EMBL" id="KL198050">
    <property type="protein sequence ID" value="KDQ12453.1"/>
    <property type="molecule type" value="Genomic_DNA"/>
</dbReference>
<dbReference type="InParanoid" id="A0A067M9L3"/>
<proteinExistence type="predicted"/>
<feature type="signal peptide" evidence="2">
    <location>
        <begin position="1"/>
        <end position="22"/>
    </location>
</feature>
<keyword evidence="1" id="KW-1133">Transmembrane helix</keyword>
<dbReference type="Proteomes" id="UP000027195">
    <property type="component" value="Unassembled WGS sequence"/>
</dbReference>
<feature type="transmembrane region" description="Helical" evidence="1">
    <location>
        <begin position="101"/>
        <end position="123"/>
    </location>
</feature>
<name>A0A067M9L3_BOTB1</name>
<protein>
    <recommendedName>
        <fullName evidence="5">ABC transmembrane type-1 domain-containing protein</fullName>
    </recommendedName>
</protein>
<organism evidence="3 4">
    <name type="scientific">Botryobasidium botryosum (strain FD-172 SS1)</name>
    <dbReference type="NCBI Taxonomy" id="930990"/>
    <lineage>
        <taxon>Eukaryota</taxon>
        <taxon>Fungi</taxon>
        <taxon>Dikarya</taxon>
        <taxon>Basidiomycota</taxon>
        <taxon>Agaricomycotina</taxon>
        <taxon>Agaricomycetes</taxon>
        <taxon>Cantharellales</taxon>
        <taxon>Botryobasidiaceae</taxon>
        <taxon>Botryobasidium</taxon>
    </lineage>
</organism>
<evidence type="ECO:0000313" key="3">
    <source>
        <dbReference type="EMBL" id="KDQ12453.1"/>
    </source>
</evidence>
<reference evidence="4" key="1">
    <citation type="journal article" date="2014" name="Proc. Natl. Acad. Sci. U.S.A.">
        <title>Extensive sampling of basidiomycete genomes demonstrates inadequacy of the white-rot/brown-rot paradigm for wood decay fungi.</title>
        <authorList>
            <person name="Riley R."/>
            <person name="Salamov A.A."/>
            <person name="Brown D.W."/>
            <person name="Nagy L.G."/>
            <person name="Floudas D."/>
            <person name="Held B.W."/>
            <person name="Levasseur A."/>
            <person name="Lombard V."/>
            <person name="Morin E."/>
            <person name="Otillar R."/>
            <person name="Lindquist E.A."/>
            <person name="Sun H."/>
            <person name="LaButti K.M."/>
            <person name="Schmutz J."/>
            <person name="Jabbour D."/>
            <person name="Luo H."/>
            <person name="Baker S.E."/>
            <person name="Pisabarro A.G."/>
            <person name="Walton J.D."/>
            <person name="Blanchette R.A."/>
            <person name="Henrissat B."/>
            <person name="Martin F."/>
            <person name="Cullen D."/>
            <person name="Hibbett D.S."/>
            <person name="Grigoriev I.V."/>
        </authorList>
    </citation>
    <scope>NUCLEOTIDE SEQUENCE [LARGE SCALE GENOMIC DNA]</scope>
    <source>
        <strain evidence="4">FD-172 SS1</strain>
    </source>
</reference>
<feature type="transmembrane region" description="Helical" evidence="1">
    <location>
        <begin position="74"/>
        <end position="94"/>
    </location>
</feature>
<feature type="transmembrane region" description="Helical" evidence="1">
    <location>
        <begin position="135"/>
        <end position="158"/>
    </location>
</feature>
<evidence type="ECO:0000256" key="1">
    <source>
        <dbReference type="SAM" id="Phobius"/>
    </source>
</evidence>
<evidence type="ECO:0008006" key="5">
    <source>
        <dbReference type="Google" id="ProtNLM"/>
    </source>
</evidence>
<dbReference type="AlphaFoldDB" id="A0A067M9L3"/>
<keyword evidence="4" id="KW-1185">Reference proteome</keyword>
<sequence length="160" mass="16698">MRFGAIFSPVLSFGLLVVVARGVVAPVARFAEERSVCQNEINNICGQITVQANANADISVIVAHFAQLTARLNIILSACVTIILQIFVTICASLKLCLPIYVSVSAWTFGAAAIVAIFLNIPLGLCAKLVLFDAAFLTACTSADLVLLAAVGLSLSGLST</sequence>
<gene>
    <name evidence="3" type="ORF">BOTBODRAFT_189186</name>
</gene>
<evidence type="ECO:0000256" key="2">
    <source>
        <dbReference type="SAM" id="SignalP"/>
    </source>
</evidence>
<dbReference type="HOGENOM" id="CLU_114598_0_0_1"/>
<keyword evidence="1" id="KW-0472">Membrane</keyword>
<keyword evidence="1" id="KW-0812">Transmembrane</keyword>
<accession>A0A067M9L3</accession>
<keyword evidence="2" id="KW-0732">Signal</keyword>
<evidence type="ECO:0000313" key="4">
    <source>
        <dbReference type="Proteomes" id="UP000027195"/>
    </source>
</evidence>